<gene>
    <name evidence="1" type="ORF">T01_13722</name>
</gene>
<dbReference type="AlphaFoldDB" id="A0A0V1ANU7"/>
<organism evidence="1 2">
    <name type="scientific">Trichinella spiralis</name>
    <name type="common">Trichina worm</name>
    <dbReference type="NCBI Taxonomy" id="6334"/>
    <lineage>
        <taxon>Eukaryota</taxon>
        <taxon>Metazoa</taxon>
        <taxon>Ecdysozoa</taxon>
        <taxon>Nematoda</taxon>
        <taxon>Enoplea</taxon>
        <taxon>Dorylaimia</taxon>
        <taxon>Trichinellida</taxon>
        <taxon>Trichinellidae</taxon>
        <taxon>Trichinella</taxon>
    </lineage>
</organism>
<dbReference type="InParanoid" id="A0A0V1ANU7"/>
<dbReference type="EMBL" id="JYDH01000408">
    <property type="protein sequence ID" value="KRY26507.1"/>
    <property type="molecule type" value="Genomic_DNA"/>
</dbReference>
<proteinExistence type="predicted"/>
<dbReference type="STRING" id="6334.A0A0V1ANU7"/>
<protein>
    <submittedName>
        <fullName evidence="1">Uncharacterized protein</fullName>
    </submittedName>
</protein>
<accession>A0A0V1ANU7</accession>
<dbReference type="Proteomes" id="UP000054776">
    <property type="component" value="Unassembled WGS sequence"/>
</dbReference>
<name>A0A0V1ANU7_TRISP</name>
<dbReference type="OrthoDB" id="5935798at2759"/>
<evidence type="ECO:0000313" key="2">
    <source>
        <dbReference type="Proteomes" id="UP000054776"/>
    </source>
</evidence>
<sequence length="143" mass="16762">MKFAHEDNEWNASSDSQYDLLRANRTHHSDIQWDIGQFNLHMIKLATSRKSYQDLLVITDYVDFRIYFPIAEYLDEVVQKTIRPVDVVMLFHERYLLAEYDFPCVLVPVSPAVVIRDLKNSSSVSVEWYGVGHQFVGYKPNVF</sequence>
<evidence type="ECO:0000313" key="1">
    <source>
        <dbReference type="EMBL" id="KRY26507.1"/>
    </source>
</evidence>
<comment type="caution">
    <text evidence="1">The sequence shown here is derived from an EMBL/GenBank/DDBJ whole genome shotgun (WGS) entry which is preliminary data.</text>
</comment>
<reference evidence="1 2" key="1">
    <citation type="submission" date="2015-01" db="EMBL/GenBank/DDBJ databases">
        <title>Evolution of Trichinella species and genotypes.</title>
        <authorList>
            <person name="Korhonen P.K."/>
            <person name="Edoardo P."/>
            <person name="Giuseppe L.R."/>
            <person name="Gasser R.B."/>
        </authorList>
    </citation>
    <scope>NUCLEOTIDE SEQUENCE [LARGE SCALE GENOMIC DNA]</scope>
    <source>
        <strain evidence="1">ISS3</strain>
    </source>
</reference>
<keyword evidence="2" id="KW-1185">Reference proteome</keyword>